<accession>A0A0K8NZ28</accession>
<evidence type="ECO:0000256" key="3">
    <source>
        <dbReference type="SAM" id="MobiDB-lite"/>
    </source>
</evidence>
<dbReference type="PANTHER" id="PTHR35603:SF2">
    <property type="entry name" value="OUTER MEMBRANE LIPOPROTEIN"/>
    <property type="match status" value="1"/>
</dbReference>
<dbReference type="InterPro" id="IPR051407">
    <property type="entry name" value="Bact_OM_lipoprot/Surf_antigen"/>
</dbReference>
<reference evidence="6" key="1">
    <citation type="submission" date="2015-07" db="EMBL/GenBank/DDBJ databases">
        <title>Discovery of a poly(ethylene terephthalate assimilation.</title>
        <authorList>
            <person name="Yoshida S."/>
            <person name="Hiraga K."/>
            <person name="Takehana T."/>
            <person name="Taniguchi I."/>
            <person name="Yamaji H."/>
            <person name="Maeda Y."/>
            <person name="Toyohara K."/>
            <person name="Miyamoto K."/>
            <person name="Kimura Y."/>
            <person name="Oda K."/>
        </authorList>
    </citation>
    <scope>NUCLEOTIDE SEQUENCE [LARGE SCALE GENOMIC DNA]</scope>
    <source>
        <strain evidence="6">NBRC 110686 / TISTR 2288 / 201-F6</strain>
    </source>
</reference>
<sequence>MSHRHAAHPASTPCTPGIARRAGRRHRRPPQPQAPARWLSRFGGAGIGAAALAAACVLTACGPEDSTAAAVVPAPEPAAVTLPQPMRALPRPPEPLPRPRVSLEAQAVPAGAVVKVADVGDRGWRSERAEAGPPRSLFGEVTAIEPIKQAPPSSGAGAVVGGVLGAVVGNQVGSGSGRAAATVIGGVGGAVVGNKVEKRRNEQVVGYRIHVQLDRGGMRSFERAQLNGIDVGDRVRIDGSRLREI</sequence>
<dbReference type="STRING" id="1547922.ISF6_0726"/>
<dbReference type="EMBL" id="BBYR01000014">
    <property type="protein sequence ID" value="GAP35155.1"/>
    <property type="molecule type" value="Genomic_DNA"/>
</dbReference>
<dbReference type="InterPro" id="IPR008816">
    <property type="entry name" value="Gly_zipper_2TM_dom"/>
</dbReference>
<evidence type="ECO:0000256" key="1">
    <source>
        <dbReference type="ARBA" id="ARBA00004370"/>
    </source>
</evidence>
<comment type="subcellular location">
    <subcellularLocation>
        <location evidence="1">Membrane</location>
    </subcellularLocation>
</comment>
<proteinExistence type="predicted"/>
<feature type="domain" description="Glycine zipper 2TM" evidence="4">
    <location>
        <begin position="156"/>
        <end position="197"/>
    </location>
</feature>
<evidence type="ECO:0000313" key="5">
    <source>
        <dbReference type="EMBL" id="GAP35155.1"/>
    </source>
</evidence>
<keyword evidence="5" id="KW-0449">Lipoprotein</keyword>
<keyword evidence="2" id="KW-0472">Membrane</keyword>
<evidence type="ECO:0000256" key="2">
    <source>
        <dbReference type="ARBA" id="ARBA00023136"/>
    </source>
</evidence>
<evidence type="ECO:0000259" key="4">
    <source>
        <dbReference type="Pfam" id="PF05433"/>
    </source>
</evidence>
<reference evidence="5 6" key="2">
    <citation type="journal article" date="2016" name="Science">
        <title>A bacterium that degrades and assimilates poly(ethylene terephthalate).</title>
        <authorList>
            <person name="Yoshida S."/>
            <person name="Hiraga K."/>
            <person name="Takehana T."/>
            <person name="Taniguchi I."/>
            <person name="Yamaji H."/>
            <person name="Maeda Y."/>
            <person name="Toyohara K."/>
            <person name="Miyamoto K."/>
            <person name="Kimura Y."/>
            <person name="Oda K."/>
        </authorList>
    </citation>
    <scope>NUCLEOTIDE SEQUENCE [LARGE SCALE GENOMIC DNA]</scope>
    <source>
        <strain evidence="6">NBRC 110686 / TISTR 2288 / 201-F6</strain>
    </source>
</reference>
<dbReference type="RefSeq" id="WP_054019223.1">
    <property type="nucleotide sequence ID" value="NZ_BBYR01000014.1"/>
</dbReference>
<evidence type="ECO:0000313" key="6">
    <source>
        <dbReference type="Proteomes" id="UP000037660"/>
    </source>
</evidence>
<protein>
    <submittedName>
        <fullName evidence="5">Outer membrane lipoprotein</fullName>
    </submittedName>
</protein>
<dbReference type="Pfam" id="PF05433">
    <property type="entry name" value="Rick_17kDa_Anti"/>
    <property type="match status" value="1"/>
</dbReference>
<dbReference type="GO" id="GO:0019867">
    <property type="term" value="C:outer membrane"/>
    <property type="evidence" value="ECO:0007669"/>
    <property type="project" value="InterPro"/>
</dbReference>
<feature type="region of interest" description="Disordered" evidence="3">
    <location>
        <begin position="1"/>
        <end position="35"/>
    </location>
</feature>
<gene>
    <name evidence="5" type="ORF">ISF6_0726</name>
</gene>
<dbReference type="PANTHER" id="PTHR35603">
    <property type="match status" value="1"/>
</dbReference>
<dbReference type="OrthoDB" id="9153931at2"/>
<comment type="caution">
    <text evidence="5">The sequence shown here is derived from an EMBL/GenBank/DDBJ whole genome shotgun (WGS) entry which is preliminary data.</text>
</comment>
<name>A0A0K8NZ28_PISS1</name>
<organism evidence="5 6">
    <name type="scientific">Piscinibacter sakaiensis</name>
    <name type="common">Ideonella sakaiensis</name>
    <dbReference type="NCBI Taxonomy" id="1547922"/>
    <lineage>
        <taxon>Bacteria</taxon>
        <taxon>Pseudomonadati</taxon>
        <taxon>Pseudomonadota</taxon>
        <taxon>Betaproteobacteria</taxon>
        <taxon>Burkholderiales</taxon>
        <taxon>Sphaerotilaceae</taxon>
        <taxon>Piscinibacter</taxon>
    </lineage>
</organism>
<dbReference type="AlphaFoldDB" id="A0A0K8NZ28"/>
<keyword evidence="6" id="KW-1185">Reference proteome</keyword>
<dbReference type="Proteomes" id="UP000037660">
    <property type="component" value="Unassembled WGS sequence"/>
</dbReference>